<dbReference type="HOGENOM" id="CLU_3304564_0_0_10"/>
<dbReference type="EMBL" id="ABIY02000070">
    <property type="protein sequence ID" value="EDV01817.1"/>
    <property type="molecule type" value="Genomic_DNA"/>
</dbReference>
<reference evidence="1 2" key="2">
    <citation type="submission" date="2008-04" db="EMBL/GenBank/DDBJ databases">
        <authorList>
            <person name="Fulton L."/>
            <person name="Clifton S."/>
            <person name="Fulton B."/>
            <person name="Xu J."/>
            <person name="Minx P."/>
            <person name="Pepin K.H."/>
            <person name="Johnson M."/>
            <person name="Thiruvilangam P."/>
            <person name="Bhonagiri V."/>
            <person name="Nash W.E."/>
            <person name="Mardis E.R."/>
            <person name="Wilson R.K."/>
        </authorList>
    </citation>
    <scope>NUCLEOTIDE SEQUENCE [LARGE SCALE GENOMIC DNA]</scope>
    <source>
        <strain evidence="1 2">DSM 17136</strain>
    </source>
</reference>
<dbReference type="STRING" id="470145.BACCOP_01087"/>
<sequence length="39" mass="4726">MICYKGNSFFRNIKILIKDFDEKVKKPFKKKSIKFCLLL</sequence>
<gene>
    <name evidence="1" type="ORF">BACCOP_01087</name>
</gene>
<evidence type="ECO:0000313" key="2">
    <source>
        <dbReference type="Proteomes" id="UP000003146"/>
    </source>
</evidence>
<name>B3JGT1_9BACT</name>
<organism evidence="1 2">
    <name type="scientific">Phocaeicola coprocola DSM 17136</name>
    <dbReference type="NCBI Taxonomy" id="470145"/>
    <lineage>
        <taxon>Bacteria</taxon>
        <taxon>Pseudomonadati</taxon>
        <taxon>Bacteroidota</taxon>
        <taxon>Bacteroidia</taxon>
        <taxon>Bacteroidales</taxon>
        <taxon>Bacteroidaceae</taxon>
        <taxon>Phocaeicola</taxon>
    </lineage>
</organism>
<protein>
    <submittedName>
        <fullName evidence="1">Uncharacterized protein</fullName>
    </submittedName>
</protein>
<evidence type="ECO:0000313" key="1">
    <source>
        <dbReference type="EMBL" id="EDV01817.1"/>
    </source>
</evidence>
<dbReference type="AlphaFoldDB" id="B3JGT1"/>
<reference evidence="1 2" key="1">
    <citation type="submission" date="2008-04" db="EMBL/GenBank/DDBJ databases">
        <title>Draft genome sequence of Bacteroides coprocola (DSM 17136).</title>
        <authorList>
            <person name="Sudarsanam P."/>
            <person name="Ley R."/>
            <person name="Guruge J."/>
            <person name="Turnbaugh P.J."/>
            <person name="Mahowald M."/>
            <person name="Liep D."/>
            <person name="Gordon J."/>
        </authorList>
    </citation>
    <scope>NUCLEOTIDE SEQUENCE [LARGE SCALE GENOMIC DNA]</scope>
    <source>
        <strain evidence="1 2">DSM 17136</strain>
    </source>
</reference>
<comment type="caution">
    <text evidence="1">The sequence shown here is derived from an EMBL/GenBank/DDBJ whole genome shotgun (WGS) entry which is preliminary data.</text>
</comment>
<dbReference type="Proteomes" id="UP000003146">
    <property type="component" value="Unassembled WGS sequence"/>
</dbReference>
<proteinExistence type="predicted"/>
<accession>B3JGT1</accession>